<dbReference type="Pfam" id="PF03846">
    <property type="entry name" value="SulA"/>
    <property type="match status" value="1"/>
</dbReference>
<comment type="caution">
    <text evidence="2">The sequence shown here is derived from an EMBL/GenBank/DDBJ whole genome shotgun (WGS) entry which is preliminary data.</text>
</comment>
<evidence type="ECO:0000256" key="1">
    <source>
        <dbReference type="ARBA" id="ARBA00022763"/>
    </source>
</evidence>
<dbReference type="Gene3D" id="3.40.50.300">
    <property type="entry name" value="P-loop containing nucleotide triphosphate hydrolases"/>
    <property type="match status" value="1"/>
</dbReference>
<reference evidence="2 3" key="1">
    <citation type="submission" date="2024-02" db="EMBL/GenBank/DDBJ databases">
        <title>New thermophilic sulfur-oxidizing bacteria from a hot springs of the Uzon caldera (Kamchatka, Russia).</title>
        <authorList>
            <person name="Dukat A.M."/>
            <person name="Elcheninov A.G."/>
            <person name="Frolov E.N."/>
        </authorList>
    </citation>
    <scope>NUCLEOTIDE SEQUENCE [LARGE SCALE GENOMIC DNA]</scope>
    <source>
        <strain evidence="2 3">AK1</strain>
    </source>
</reference>
<gene>
    <name evidence="2" type="primary">imuA</name>
    <name evidence="2" type="ORF">V6E02_07670</name>
</gene>
<sequence>MAASSLETLLQHPALWRGDDLARVAQPSLATGFAALDRALPGGGWPVGALTELLHEREGVGELRLLAPALARLTREGRWVAWVTPPHLPYAPALAAAGIQLSRLLVIGKTTLRDNLWAAEQALRAGSMGAVLFWPSDIDSRAARRLQLAAEAGGAAGFLYRPLRAAEQASPAALRIVLEAQGDELSLRLLKRRGAPATAAIRLRLAKSLVFPGREGRRPAASSFSPGQAWHA</sequence>
<protein>
    <submittedName>
        <fullName evidence="2">Translesion DNA synthesis-associated protein ImuA</fullName>
    </submittedName>
</protein>
<dbReference type="InterPro" id="IPR004596">
    <property type="entry name" value="Cell_div_suppressor_SulA"/>
</dbReference>
<accession>A0ABV0EEJ8</accession>
<dbReference type="PIRSF" id="PIRSF037290">
    <property type="entry name" value="UCP037290"/>
    <property type="match status" value="1"/>
</dbReference>
<dbReference type="InterPro" id="IPR050356">
    <property type="entry name" value="SulA_CellDiv_inhibitor"/>
</dbReference>
<dbReference type="InterPro" id="IPR047610">
    <property type="entry name" value="ImuA_translesion"/>
</dbReference>
<dbReference type="InterPro" id="IPR017166">
    <property type="entry name" value="UCP037290"/>
</dbReference>
<dbReference type="SUPFAM" id="SSF52540">
    <property type="entry name" value="P-loop containing nucleoside triphosphate hydrolases"/>
    <property type="match status" value="1"/>
</dbReference>
<proteinExistence type="predicted"/>
<dbReference type="PANTHER" id="PTHR35369">
    <property type="entry name" value="BLR3025 PROTEIN-RELATED"/>
    <property type="match status" value="1"/>
</dbReference>
<dbReference type="Proteomes" id="UP001482231">
    <property type="component" value="Unassembled WGS sequence"/>
</dbReference>
<dbReference type="PANTHER" id="PTHR35369:SF3">
    <property type="entry name" value="TRANSLESION DNA SYNTHESIS-ASSOCIATED PROTEIN IMUA"/>
    <property type="match status" value="1"/>
</dbReference>
<dbReference type="NCBIfam" id="NF033429">
    <property type="entry name" value="ImuA_translesion"/>
    <property type="match status" value="1"/>
</dbReference>
<evidence type="ECO:0000313" key="2">
    <source>
        <dbReference type="EMBL" id="MEO1767087.1"/>
    </source>
</evidence>
<keyword evidence="3" id="KW-1185">Reference proteome</keyword>
<keyword evidence="1" id="KW-0227">DNA damage</keyword>
<evidence type="ECO:0000313" key="3">
    <source>
        <dbReference type="Proteomes" id="UP001482231"/>
    </source>
</evidence>
<organism evidence="2 3">
    <name type="scientific">Thiobacter aerophilum</name>
    <dbReference type="NCBI Taxonomy" id="3121275"/>
    <lineage>
        <taxon>Bacteria</taxon>
        <taxon>Pseudomonadati</taxon>
        <taxon>Pseudomonadota</taxon>
        <taxon>Betaproteobacteria</taxon>
        <taxon>Burkholderiales</taxon>
        <taxon>Thiobacteraceae</taxon>
        <taxon>Thiobacter</taxon>
    </lineage>
</organism>
<name>A0ABV0EEJ8_9BURK</name>
<dbReference type="RefSeq" id="WP_347308196.1">
    <property type="nucleotide sequence ID" value="NZ_JBAJEX010000005.1"/>
</dbReference>
<dbReference type="InterPro" id="IPR027417">
    <property type="entry name" value="P-loop_NTPase"/>
</dbReference>
<dbReference type="EMBL" id="JBAJEX010000005">
    <property type="protein sequence ID" value="MEO1767087.1"/>
    <property type="molecule type" value="Genomic_DNA"/>
</dbReference>